<dbReference type="InterPro" id="IPR027589">
    <property type="entry name" value="Choice_anch_B"/>
</dbReference>
<dbReference type="NCBIfam" id="TIGR04312">
    <property type="entry name" value="choice_anch_B"/>
    <property type="match status" value="1"/>
</dbReference>
<proteinExistence type="predicted"/>
<organism evidence="2 3">
    <name type="scientific">Lentiprolixibacter aurantiacus</name>
    <dbReference type="NCBI Taxonomy" id="2993939"/>
    <lineage>
        <taxon>Bacteria</taxon>
        <taxon>Pseudomonadati</taxon>
        <taxon>Bacteroidota</taxon>
        <taxon>Flavobacteriia</taxon>
        <taxon>Flavobacteriales</taxon>
        <taxon>Flavobacteriaceae</taxon>
        <taxon>Lentiprolixibacter</taxon>
    </lineage>
</organism>
<dbReference type="SUPFAM" id="SSF75011">
    <property type="entry name" value="3-carboxy-cis,cis-mucoante lactonizing enzyme"/>
    <property type="match status" value="1"/>
</dbReference>
<dbReference type="Pfam" id="PF08309">
    <property type="entry name" value="LVIVD"/>
    <property type="match status" value="2"/>
</dbReference>
<evidence type="ECO:0000256" key="1">
    <source>
        <dbReference type="SAM" id="MobiDB-lite"/>
    </source>
</evidence>
<dbReference type="AlphaFoldDB" id="A0AAE3MJS8"/>
<dbReference type="Proteomes" id="UP001207116">
    <property type="component" value="Unassembled WGS sequence"/>
</dbReference>
<dbReference type="PANTHER" id="PTHR38787:SF3">
    <property type="entry name" value="REGULATORY P DOMAIN-CONTAINING PROTEIN"/>
    <property type="match status" value="1"/>
</dbReference>
<evidence type="ECO:0000313" key="2">
    <source>
        <dbReference type="EMBL" id="MCX2718626.1"/>
    </source>
</evidence>
<reference evidence="2" key="1">
    <citation type="submission" date="2022-11" db="EMBL/GenBank/DDBJ databases">
        <title>The characterization of three novel Bacteroidetes species and genomic analysis of their roles in tidal elemental geochemical cycles.</title>
        <authorList>
            <person name="Ma K.-J."/>
        </authorList>
    </citation>
    <scope>NUCLEOTIDE SEQUENCE</scope>
    <source>
        <strain evidence="2">M415</strain>
    </source>
</reference>
<dbReference type="GO" id="GO:0005576">
    <property type="term" value="C:extracellular region"/>
    <property type="evidence" value="ECO:0007669"/>
    <property type="project" value="TreeGrafter"/>
</dbReference>
<dbReference type="EMBL" id="JAPFQP010000001">
    <property type="protein sequence ID" value="MCX2718626.1"/>
    <property type="molecule type" value="Genomic_DNA"/>
</dbReference>
<dbReference type="InterPro" id="IPR013211">
    <property type="entry name" value="LVIVD"/>
</dbReference>
<sequence length="416" mass="45468">MKKLLLIIGILLINGCSPDNEPAGTGMDPVDNTPPAGGGEPQSNFVPCEDGMAGSYPCSGYDLLGQIFLSTFNATSANDIWGWTDSTTGSEYVLLGLDNGTAFVDITDTENLIYLGKLPTETSPSLWRDIKVYQDHAFIGSEANGHGMQVFDLTRLRDVSNPPVEFTADAVYNGFGNSHNIVINEASGYAYAVGTSRSDQFNGGVHFIDIRDPQNPLLAGGYGDSGYTHDAQVVTYNGPDPDYAGREIFIGANENQVVLVDVTDKSNPVAISTLTYSNLRYTHQGWFTEDQRYFLLGDELDELNLGFRSRTLVFDFEDLDAPVLHTTYLGPTSAIDHNGYVKGTEFFLANYTAGLRVVDISNITNQELIEAGFFDTYPSSNTAQFDGLWSVYPYFDSGKIVLSDINSGLFIIRKQP</sequence>
<dbReference type="PANTHER" id="PTHR38787">
    <property type="entry name" value="REGULATORY P DOMAIN-CONTAINING PROTEIN"/>
    <property type="match status" value="1"/>
</dbReference>
<comment type="caution">
    <text evidence="2">The sequence shown here is derived from an EMBL/GenBank/DDBJ whole genome shotgun (WGS) entry which is preliminary data.</text>
</comment>
<feature type="region of interest" description="Disordered" evidence="1">
    <location>
        <begin position="22"/>
        <end position="42"/>
    </location>
</feature>
<gene>
    <name evidence="2" type="ORF">OO016_03330</name>
</gene>
<name>A0AAE3MJS8_9FLAO</name>
<protein>
    <submittedName>
        <fullName evidence="2">Choice-of-anchor B family protein</fullName>
    </submittedName>
</protein>
<evidence type="ECO:0000313" key="3">
    <source>
        <dbReference type="Proteomes" id="UP001207116"/>
    </source>
</evidence>
<keyword evidence="3" id="KW-1185">Reference proteome</keyword>
<accession>A0AAE3MJS8</accession>
<dbReference type="RefSeq" id="WP_266010817.1">
    <property type="nucleotide sequence ID" value="NZ_JAPFQP010000001.1"/>
</dbReference>